<sequence>MAREFPLLPEEGWIPRSGRRGGGRAVRQNKNPIAGVFVLKLNF</sequence>
<proteinExistence type="predicted"/>
<evidence type="ECO:0000313" key="1">
    <source>
        <dbReference type="EMBL" id="KKS40088.1"/>
    </source>
</evidence>
<dbReference type="Proteomes" id="UP000034516">
    <property type="component" value="Unassembled WGS sequence"/>
</dbReference>
<accession>A0A0G1BRM8</accession>
<evidence type="ECO:0000313" key="2">
    <source>
        <dbReference type="Proteomes" id="UP000034516"/>
    </source>
</evidence>
<name>A0A0G1BRM8_9BACT</name>
<comment type="caution">
    <text evidence="1">The sequence shown here is derived from an EMBL/GenBank/DDBJ whole genome shotgun (WGS) entry which is preliminary data.</text>
</comment>
<dbReference type="EMBL" id="LCCW01000047">
    <property type="protein sequence ID" value="KKS40088.1"/>
    <property type="molecule type" value="Genomic_DNA"/>
</dbReference>
<protein>
    <submittedName>
        <fullName evidence="1">Uncharacterized protein</fullName>
    </submittedName>
</protein>
<reference evidence="1 2" key="1">
    <citation type="journal article" date="2015" name="Nature">
        <title>rRNA introns, odd ribosomes, and small enigmatic genomes across a large radiation of phyla.</title>
        <authorList>
            <person name="Brown C.T."/>
            <person name="Hug L.A."/>
            <person name="Thomas B.C."/>
            <person name="Sharon I."/>
            <person name="Castelle C.J."/>
            <person name="Singh A."/>
            <person name="Wilkins M.J."/>
            <person name="Williams K.H."/>
            <person name="Banfield J.F."/>
        </authorList>
    </citation>
    <scope>NUCLEOTIDE SEQUENCE [LARGE SCALE GENOMIC DNA]</scope>
</reference>
<organism evidence="1 2">
    <name type="scientific">Candidatus Kuenenbacteria bacterium GW2011_GWA2_42_15</name>
    <dbReference type="NCBI Taxonomy" id="1618677"/>
    <lineage>
        <taxon>Bacteria</taxon>
        <taxon>Candidatus Kueneniibacteriota</taxon>
    </lineage>
</organism>
<dbReference type="AlphaFoldDB" id="A0A0G1BRM8"/>
<gene>
    <name evidence="1" type="ORF">UV02_C0047G0007</name>
</gene>